<organism evidence="4 5">
    <name type="scientific">Aneurinibacillus migulanus</name>
    <name type="common">Bacillus migulanus</name>
    <dbReference type="NCBI Taxonomy" id="47500"/>
    <lineage>
        <taxon>Bacteria</taxon>
        <taxon>Bacillati</taxon>
        <taxon>Bacillota</taxon>
        <taxon>Bacilli</taxon>
        <taxon>Bacillales</taxon>
        <taxon>Paenibacillaceae</taxon>
        <taxon>Aneurinibacillus group</taxon>
        <taxon>Aneurinibacillus</taxon>
    </lineage>
</organism>
<dbReference type="InterPro" id="IPR050485">
    <property type="entry name" value="Proline_metab_enzyme"/>
</dbReference>
<dbReference type="RefSeq" id="WP_139188956.1">
    <property type="nucleotide sequence ID" value="NZ_CCMI01000047.1"/>
</dbReference>
<evidence type="ECO:0000259" key="3">
    <source>
        <dbReference type="Pfam" id="PF00171"/>
    </source>
</evidence>
<evidence type="ECO:0000256" key="2">
    <source>
        <dbReference type="ARBA" id="ARBA00023027"/>
    </source>
</evidence>
<evidence type="ECO:0000313" key="5">
    <source>
        <dbReference type="Proteomes" id="UP000182836"/>
    </source>
</evidence>
<keyword evidence="1" id="KW-0560">Oxidoreductase</keyword>
<proteinExistence type="predicted"/>
<evidence type="ECO:0000256" key="1">
    <source>
        <dbReference type="ARBA" id="ARBA00023002"/>
    </source>
</evidence>
<dbReference type="AlphaFoldDB" id="A0A1G8R1F3"/>
<dbReference type="Proteomes" id="UP000182836">
    <property type="component" value="Unassembled WGS sequence"/>
</dbReference>
<dbReference type="EMBL" id="FNED01000012">
    <property type="protein sequence ID" value="SDJ10809.1"/>
    <property type="molecule type" value="Genomic_DNA"/>
</dbReference>
<evidence type="ECO:0000313" key="4">
    <source>
        <dbReference type="EMBL" id="SDJ10809.1"/>
    </source>
</evidence>
<dbReference type="GO" id="GO:0010133">
    <property type="term" value="P:L-proline catabolic process to L-glutamate"/>
    <property type="evidence" value="ECO:0007669"/>
    <property type="project" value="TreeGrafter"/>
</dbReference>
<dbReference type="InterPro" id="IPR015590">
    <property type="entry name" value="Aldehyde_DH_dom"/>
</dbReference>
<sequence length="122" mass="13687">MIPYRPEPFTNFAEEKNMNAINEALEKVSAELGRDYPLVIGGEEVMTEERLVSVNPSAKKEVVGSVSSADQALADKAMHNAAATFKTWSRVPVEHRAGYLFKASAMMRRRKHEFSAWLMLEA</sequence>
<dbReference type="InterPro" id="IPR016161">
    <property type="entry name" value="Ald_DH/histidinol_DH"/>
</dbReference>
<protein>
    <submittedName>
        <fullName evidence="4">Aldehyde dehydrogenase family protein</fullName>
    </submittedName>
</protein>
<feature type="domain" description="Aldehyde dehydrogenase" evidence="3">
    <location>
        <begin position="49"/>
        <end position="121"/>
    </location>
</feature>
<name>A0A1G8R1F3_ANEMI</name>
<dbReference type="Gene3D" id="3.40.605.10">
    <property type="entry name" value="Aldehyde Dehydrogenase, Chain A, domain 1"/>
    <property type="match status" value="1"/>
</dbReference>
<reference evidence="4 5" key="1">
    <citation type="submission" date="2016-10" db="EMBL/GenBank/DDBJ databases">
        <authorList>
            <person name="de Groot N.N."/>
        </authorList>
    </citation>
    <scope>NUCLEOTIDE SEQUENCE [LARGE SCALE GENOMIC DNA]</scope>
    <source>
        <strain evidence="4 5">DSM 2895</strain>
    </source>
</reference>
<dbReference type="SUPFAM" id="SSF53720">
    <property type="entry name" value="ALDH-like"/>
    <property type="match status" value="1"/>
</dbReference>
<dbReference type="Pfam" id="PF00171">
    <property type="entry name" value="Aldedh"/>
    <property type="match status" value="1"/>
</dbReference>
<dbReference type="GO" id="GO:0003842">
    <property type="term" value="F:L-glutamate gamma-semialdehyde dehydrogenase activity"/>
    <property type="evidence" value="ECO:0007669"/>
    <property type="project" value="TreeGrafter"/>
</dbReference>
<dbReference type="PANTHER" id="PTHR42862:SF1">
    <property type="entry name" value="DELTA-1-PYRROLINE-5-CARBOXYLATE DEHYDROGENASE 2, ISOFORM A-RELATED"/>
    <property type="match status" value="1"/>
</dbReference>
<dbReference type="OrthoDB" id="9762913at2"/>
<feature type="non-terminal residue" evidence="4">
    <location>
        <position position="122"/>
    </location>
</feature>
<dbReference type="InterPro" id="IPR016162">
    <property type="entry name" value="Ald_DH_N"/>
</dbReference>
<dbReference type="PANTHER" id="PTHR42862">
    <property type="entry name" value="DELTA-1-PYRROLINE-5-CARBOXYLATE DEHYDROGENASE 1, ISOFORM A-RELATED"/>
    <property type="match status" value="1"/>
</dbReference>
<dbReference type="GO" id="GO:0009898">
    <property type="term" value="C:cytoplasmic side of plasma membrane"/>
    <property type="evidence" value="ECO:0007669"/>
    <property type="project" value="TreeGrafter"/>
</dbReference>
<accession>A0A1G8R1F3</accession>
<keyword evidence="2" id="KW-0520">NAD</keyword>
<gene>
    <name evidence="4" type="ORF">SAMN04487909_1121</name>
</gene>